<dbReference type="PANTHER" id="PTHR33603">
    <property type="entry name" value="METHYLTRANSFERASE"/>
    <property type="match status" value="1"/>
</dbReference>
<dbReference type="PANTHER" id="PTHR33603:SF1">
    <property type="entry name" value="RIBOSOMAL RNA LARGE SUBUNIT METHYLTRANSFERASE H"/>
    <property type="match status" value="1"/>
</dbReference>
<dbReference type="EMBL" id="AEUP01000030">
    <property type="protein sequence ID" value="EGE47197.1"/>
    <property type="molecule type" value="Genomic_DNA"/>
</dbReference>
<comment type="caution">
    <text evidence="6">The sequence shown here is derived from an EMBL/GenBank/DDBJ whole genome shotgun (WGS) entry which is preliminary data.</text>
</comment>
<dbReference type="Gene3D" id="3.40.1280.10">
    <property type="match status" value="1"/>
</dbReference>
<dbReference type="HAMAP" id="MF_00658">
    <property type="entry name" value="23SrRNA_methyltr_H"/>
    <property type="match status" value="1"/>
</dbReference>
<comment type="subunit">
    <text evidence="5">Homodimer.</text>
</comment>
<dbReference type="InterPro" id="IPR003742">
    <property type="entry name" value="RlmH-like"/>
</dbReference>
<comment type="catalytic activity">
    <reaction evidence="5">
        <text>pseudouridine(1915) in 23S rRNA + S-adenosyl-L-methionine = N(3)-methylpseudouridine(1915) in 23S rRNA + S-adenosyl-L-homocysteine + H(+)</text>
        <dbReference type="Rhea" id="RHEA:42752"/>
        <dbReference type="Rhea" id="RHEA-COMP:10221"/>
        <dbReference type="Rhea" id="RHEA-COMP:10222"/>
        <dbReference type="ChEBI" id="CHEBI:15378"/>
        <dbReference type="ChEBI" id="CHEBI:57856"/>
        <dbReference type="ChEBI" id="CHEBI:59789"/>
        <dbReference type="ChEBI" id="CHEBI:65314"/>
        <dbReference type="ChEBI" id="CHEBI:74486"/>
        <dbReference type="EC" id="2.1.1.177"/>
    </reaction>
</comment>
<evidence type="ECO:0000313" key="6">
    <source>
        <dbReference type="EMBL" id="EGE47197.1"/>
    </source>
</evidence>
<feature type="binding site" evidence="5">
    <location>
        <position position="102"/>
    </location>
    <ligand>
        <name>S-adenosyl-L-methionine</name>
        <dbReference type="ChEBI" id="CHEBI:59789"/>
    </ligand>
</feature>
<comment type="similarity">
    <text evidence="4 5">Belongs to the RNA methyltransferase RlmH family.</text>
</comment>
<dbReference type="PIRSF" id="PIRSF004505">
    <property type="entry name" value="MT_bac"/>
    <property type="match status" value="1"/>
</dbReference>
<evidence type="ECO:0000313" key="7">
    <source>
        <dbReference type="Proteomes" id="UP000018454"/>
    </source>
</evidence>
<evidence type="ECO:0000256" key="4">
    <source>
        <dbReference type="ARBA" id="ARBA00038303"/>
    </source>
</evidence>
<dbReference type="CDD" id="cd18081">
    <property type="entry name" value="RlmH-like"/>
    <property type="match status" value="1"/>
</dbReference>
<evidence type="ECO:0000256" key="5">
    <source>
        <dbReference type="HAMAP-Rule" id="MF_00658"/>
    </source>
</evidence>
<accession>F1YV92</accession>
<dbReference type="GO" id="GO:0005737">
    <property type="term" value="C:cytoplasm"/>
    <property type="evidence" value="ECO:0007669"/>
    <property type="project" value="UniProtKB-SubCell"/>
</dbReference>
<sequence length="157" mass="17276">MHECAGMRLVAIGRMKDKSERALVERYLKRLRPKLDIIELPDGRGSPDEIKRREAQAILAACPAQSHVVVLDEAGRNFSSPDFSNAVQGWLAAGRTPCFVIGGAEGLDASVIQRADASMSFGTLTWPHMLVRIMLVEQIYRAQAIAAGHPYHRSGRP</sequence>
<keyword evidence="2 5" id="KW-0808">Transferase</keyword>
<dbReference type="Proteomes" id="UP000018454">
    <property type="component" value="Unassembled WGS sequence"/>
</dbReference>
<keyword evidence="3 5" id="KW-0949">S-adenosyl-L-methionine</keyword>
<evidence type="ECO:0000256" key="1">
    <source>
        <dbReference type="ARBA" id="ARBA00022603"/>
    </source>
</evidence>
<dbReference type="EC" id="2.1.1.177" evidence="5"/>
<feature type="binding site" evidence="5">
    <location>
        <position position="71"/>
    </location>
    <ligand>
        <name>S-adenosyl-L-methionine</name>
        <dbReference type="ChEBI" id="CHEBI:59789"/>
    </ligand>
</feature>
<keyword evidence="1 5" id="KW-0489">Methyltransferase</keyword>
<evidence type="ECO:0000256" key="2">
    <source>
        <dbReference type="ARBA" id="ARBA00022679"/>
    </source>
</evidence>
<name>F1YV92_9PROT</name>
<evidence type="ECO:0000256" key="3">
    <source>
        <dbReference type="ARBA" id="ARBA00022691"/>
    </source>
</evidence>
<dbReference type="SUPFAM" id="SSF75217">
    <property type="entry name" value="alpha/beta knot"/>
    <property type="match status" value="1"/>
</dbReference>
<dbReference type="GO" id="GO:0070038">
    <property type="term" value="F:rRNA (pseudouridine-N3-)-methyltransferase activity"/>
    <property type="evidence" value="ECO:0007669"/>
    <property type="project" value="UniProtKB-UniRule"/>
</dbReference>
<gene>
    <name evidence="5 6" type="primary">rlmH</name>
    <name evidence="6" type="ORF">APO_1879</name>
</gene>
<dbReference type="InterPro" id="IPR029028">
    <property type="entry name" value="Alpha/beta_knot_MTases"/>
</dbReference>
<dbReference type="Pfam" id="PF02590">
    <property type="entry name" value="SPOUT_MTase"/>
    <property type="match status" value="1"/>
</dbReference>
<feature type="binding site" evidence="5">
    <location>
        <begin position="121"/>
        <end position="126"/>
    </location>
    <ligand>
        <name>S-adenosyl-L-methionine</name>
        <dbReference type="ChEBI" id="CHEBI:59789"/>
    </ligand>
</feature>
<dbReference type="InterPro" id="IPR029026">
    <property type="entry name" value="tRNA_m1G_MTases_N"/>
</dbReference>
<organism evidence="6 7">
    <name type="scientific">Acetobacter pomorum DM001</name>
    <dbReference type="NCBI Taxonomy" id="945681"/>
    <lineage>
        <taxon>Bacteria</taxon>
        <taxon>Pseudomonadati</taxon>
        <taxon>Pseudomonadota</taxon>
        <taxon>Alphaproteobacteria</taxon>
        <taxon>Acetobacterales</taxon>
        <taxon>Acetobacteraceae</taxon>
        <taxon>Acetobacter</taxon>
    </lineage>
</organism>
<keyword evidence="5" id="KW-0963">Cytoplasm</keyword>
<protein>
    <recommendedName>
        <fullName evidence="5">Ribosomal RNA large subunit methyltransferase H</fullName>
        <ecNumber evidence="5">2.1.1.177</ecNumber>
    </recommendedName>
    <alternativeName>
        <fullName evidence="5">23S rRNA (pseudouridine1915-N3)-methyltransferase</fullName>
    </alternativeName>
    <alternativeName>
        <fullName evidence="5">23S rRNA m3Psi1915 methyltransferase</fullName>
    </alternativeName>
    <alternativeName>
        <fullName evidence="5">rRNA (pseudouridine-N3-)-methyltransferase RlmH</fullName>
    </alternativeName>
</protein>
<comment type="function">
    <text evidence="5">Specifically methylates the pseudouridine at position 1915 (m3Psi1915) in 23S rRNA.</text>
</comment>
<comment type="subcellular location">
    <subcellularLocation>
        <location evidence="5">Cytoplasm</location>
    </subcellularLocation>
</comment>
<reference evidence="6 7" key="1">
    <citation type="journal article" date="2011" name="Science">
        <title>Drosophila microbiome modulates host developmental and metabolic homeostasis via insulin signaling.</title>
        <authorList>
            <person name="Shin S.C."/>
            <person name="Kim S.H."/>
            <person name="You H."/>
            <person name="Kim B."/>
            <person name="Kim A.C."/>
            <person name="Lee K.A."/>
            <person name="Yoon J.H."/>
            <person name="Ryu J.H."/>
            <person name="Lee W.J."/>
        </authorList>
    </citation>
    <scope>NUCLEOTIDE SEQUENCE [LARGE SCALE GENOMIC DNA]</scope>
    <source>
        <strain evidence="6 7">DM001</strain>
    </source>
</reference>
<proteinExistence type="inferred from homology"/>
<dbReference type="AlphaFoldDB" id="F1YV92"/>
<keyword evidence="5" id="KW-0698">rRNA processing</keyword>